<organism evidence="7 8">
    <name type="scientific">Meloidogyne floridensis</name>
    <dbReference type="NCBI Taxonomy" id="298350"/>
    <lineage>
        <taxon>Eukaryota</taxon>
        <taxon>Metazoa</taxon>
        <taxon>Ecdysozoa</taxon>
        <taxon>Nematoda</taxon>
        <taxon>Chromadorea</taxon>
        <taxon>Rhabditida</taxon>
        <taxon>Tylenchina</taxon>
        <taxon>Tylenchomorpha</taxon>
        <taxon>Tylenchoidea</taxon>
        <taxon>Meloidogynidae</taxon>
        <taxon>Meloidogyninae</taxon>
        <taxon>Meloidogyne</taxon>
    </lineage>
</organism>
<evidence type="ECO:0000313" key="8">
    <source>
        <dbReference type="WBParaSite" id="scf7180000424330.g12797"/>
    </source>
</evidence>
<reference evidence="8" key="1">
    <citation type="submission" date="2022-11" db="UniProtKB">
        <authorList>
            <consortium name="WormBaseParasite"/>
        </authorList>
    </citation>
    <scope>IDENTIFICATION</scope>
</reference>
<dbReference type="Pfam" id="PF01027">
    <property type="entry name" value="Bax1-I"/>
    <property type="match status" value="1"/>
</dbReference>
<feature type="transmembrane region" description="Helical" evidence="6">
    <location>
        <begin position="63"/>
        <end position="81"/>
    </location>
</feature>
<feature type="transmembrane region" description="Helical" evidence="6">
    <location>
        <begin position="118"/>
        <end position="138"/>
    </location>
</feature>
<dbReference type="GO" id="GO:0034620">
    <property type="term" value="P:cellular response to unfolded protein"/>
    <property type="evidence" value="ECO:0007669"/>
    <property type="project" value="TreeGrafter"/>
</dbReference>
<comment type="similarity">
    <text evidence="2 6">Belongs to the BI1 family.</text>
</comment>
<keyword evidence="3 6" id="KW-0812">Transmembrane</keyword>
<accession>A0A915PE31</accession>
<evidence type="ECO:0000256" key="5">
    <source>
        <dbReference type="ARBA" id="ARBA00023136"/>
    </source>
</evidence>
<comment type="subcellular location">
    <subcellularLocation>
        <location evidence="1">Membrane</location>
        <topology evidence="1">Multi-pass membrane protein</topology>
    </subcellularLocation>
</comment>
<evidence type="ECO:0000256" key="3">
    <source>
        <dbReference type="ARBA" id="ARBA00022692"/>
    </source>
</evidence>
<evidence type="ECO:0000256" key="6">
    <source>
        <dbReference type="RuleBase" id="RU004379"/>
    </source>
</evidence>
<dbReference type="InterPro" id="IPR006214">
    <property type="entry name" value="Bax_inhibitor_1-related"/>
</dbReference>
<dbReference type="AlphaFoldDB" id="A0A915PE31"/>
<keyword evidence="7" id="KW-1185">Reference proteome</keyword>
<feature type="transmembrane region" description="Helical" evidence="6">
    <location>
        <begin position="93"/>
        <end position="111"/>
    </location>
</feature>
<dbReference type="GO" id="GO:0019899">
    <property type="term" value="F:enzyme binding"/>
    <property type="evidence" value="ECO:0007669"/>
    <property type="project" value="TreeGrafter"/>
</dbReference>
<evidence type="ECO:0000256" key="1">
    <source>
        <dbReference type="ARBA" id="ARBA00004141"/>
    </source>
</evidence>
<feature type="transmembrane region" description="Helical" evidence="6">
    <location>
        <begin position="144"/>
        <end position="163"/>
    </location>
</feature>
<dbReference type="GO" id="GO:2001234">
    <property type="term" value="P:negative regulation of apoptotic signaling pathway"/>
    <property type="evidence" value="ECO:0007669"/>
    <property type="project" value="TreeGrafter"/>
</dbReference>
<dbReference type="Proteomes" id="UP000887560">
    <property type="component" value="Unplaced"/>
</dbReference>
<comment type="caution">
    <text evidence="6">Lacks conserved residue(s) required for the propagation of feature annotation.</text>
</comment>
<name>A0A915PE31_9BILA</name>
<keyword evidence="4 6" id="KW-1133">Transmembrane helix</keyword>
<dbReference type="GO" id="GO:0031966">
    <property type="term" value="C:mitochondrial membrane"/>
    <property type="evidence" value="ECO:0007669"/>
    <property type="project" value="TreeGrafter"/>
</dbReference>
<sequence length="203" mass="22379">MTTTYQDSTGDVFGNIHRIFTSLPNKLEKDVRDHLKNVYGTLALALGSIVSTEANSFNENKRLAYMFGLSFLVGIQTGPLIEYVGADDPSIVFNAYLITMIVFGCFTMMALHADSTKYLYLGGMLSSALLCLLITSLIAPYSPYVRSAVIWAGLAINCGFVVYDTQLIAEKCRRGNALCRFCQHLPLCYDLIEGQKRKGQASS</sequence>
<keyword evidence="5 6" id="KW-0472">Membrane</keyword>
<evidence type="ECO:0000313" key="7">
    <source>
        <dbReference type="Proteomes" id="UP000887560"/>
    </source>
</evidence>
<dbReference type="WBParaSite" id="scf7180000424330.g12797">
    <property type="protein sequence ID" value="scf7180000424330.g12797"/>
    <property type="gene ID" value="scf7180000424330.g12797"/>
</dbReference>
<dbReference type="PANTHER" id="PTHR23291:SF32">
    <property type="entry name" value="BAX INHIBITOR 1"/>
    <property type="match status" value="1"/>
</dbReference>
<protein>
    <submittedName>
        <fullName evidence="8">Bax inhibitor 1</fullName>
    </submittedName>
</protein>
<dbReference type="PANTHER" id="PTHR23291">
    <property type="entry name" value="BAX INHIBITOR-RELATED"/>
    <property type="match status" value="1"/>
</dbReference>
<evidence type="ECO:0000256" key="4">
    <source>
        <dbReference type="ARBA" id="ARBA00022989"/>
    </source>
</evidence>
<evidence type="ECO:0000256" key="2">
    <source>
        <dbReference type="ARBA" id="ARBA00010350"/>
    </source>
</evidence>
<dbReference type="GO" id="GO:0033119">
    <property type="term" value="P:negative regulation of RNA splicing"/>
    <property type="evidence" value="ECO:0007669"/>
    <property type="project" value="TreeGrafter"/>
</dbReference>
<proteinExistence type="inferred from homology"/>